<organism evidence="1 2">
    <name type="scientific">Cellulophaga algicola (strain DSM 14237 / IC166 / ACAM 630)</name>
    <dbReference type="NCBI Taxonomy" id="688270"/>
    <lineage>
        <taxon>Bacteria</taxon>
        <taxon>Pseudomonadati</taxon>
        <taxon>Bacteroidota</taxon>
        <taxon>Flavobacteriia</taxon>
        <taxon>Flavobacteriales</taxon>
        <taxon>Flavobacteriaceae</taxon>
        <taxon>Cellulophaga</taxon>
    </lineage>
</organism>
<dbReference type="AlphaFoldDB" id="E6XDU7"/>
<dbReference type="STRING" id="688270.Celal_4041"/>
<accession>E6XDU7</accession>
<dbReference type="eggNOG" id="ENOG50311W9">
    <property type="taxonomic scope" value="Bacteria"/>
</dbReference>
<dbReference type="KEGG" id="cao:Celal_4041"/>
<dbReference type="EMBL" id="CP002453">
    <property type="protein sequence ID" value="ADV51285.1"/>
    <property type="molecule type" value="Genomic_DNA"/>
</dbReference>
<dbReference type="OrthoDB" id="9179901at2"/>
<evidence type="ECO:0008006" key="3">
    <source>
        <dbReference type="Google" id="ProtNLM"/>
    </source>
</evidence>
<dbReference type="RefSeq" id="WP_013552734.1">
    <property type="nucleotide sequence ID" value="NC_014934.1"/>
</dbReference>
<dbReference type="PROSITE" id="PS51257">
    <property type="entry name" value="PROKAR_LIPOPROTEIN"/>
    <property type="match status" value="1"/>
</dbReference>
<proteinExistence type="predicted"/>
<gene>
    <name evidence="1" type="ordered locus">Celal_4041</name>
</gene>
<dbReference type="Proteomes" id="UP000008634">
    <property type="component" value="Chromosome"/>
</dbReference>
<keyword evidence="2" id="KW-1185">Reference proteome</keyword>
<reference evidence="1 2" key="1">
    <citation type="journal article" date="2010" name="Stand. Genomic Sci.">
        <title>Complete genome sequence of Cellulophaga algicola type strain (IC166).</title>
        <authorList>
            <person name="Abt B."/>
            <person name="Lu M."/>
            <person name="Misra M."/>
            <person name="Han C."/>
            <person name="Nolan M."/>
            <person name="Lucas S."/>
            <person name="Hammon N."/>
            <person name="Deshpande S."/>
            <person name="Cheng J.F."/>
            <person name="Tapia R."/>
            <person name="Goodwin L."/>
            <person name="Pitluck S."/>
            <person name="Liolios K."/>
            <person name="Pagani I."/>
            <person name="Ivanova N."/>
            <person name="Mavromatis K."/>
            <person name="Ovchinikova G."/>
            <person name="Pati A."/>
            <person name="Chen A."/>
            <person name="Palaniappan K."/>
            <person name="Land M."/>
            <person name="Hauser L."/>
            <person name="Chang Y.J."/>
            <person name="Jeffries C.D."/>
            <person name="Detter J.C."/>
            <person name="Brambilla E."/>
            <person name="Rohde M."/>
            <person name="Tindall B.J."/>
            <person name="Goker M."/>
            <person name="Woyke T."/>
            <person name="Bristow J."/>
            <person name="Eisen J.A."/>
            <person name="Markowitz V."/>
            <person name="Hugenholtz P."/>
            <person name="Kyrpides N.C."/>
            <person name="Klenk H.P."/>
            <person name="Lapidus A."/>
        </authorList>
    </citation>
    <scope>NUCLEOTIDE SEQUENCE [LARGE SCALE GENOMIC DNA]</scope>
    <source>
        <strain evidence="2">DSM 14237 / IC166 / ACAM 630</strain>
    </source>
</reference>
<evidence type="ECO:0000313" key="2">
    <source>
        <dbReference type="Proteomes" id="UP000008634"/>
    </source>
</evidence>
<evidence type="ECO:0000313" key="1">
    <source>
        <dbReference type="EMBL" id="ADV51285.1"/>
    </source>
</evidence>
<dbReference type="HOGENOM" id="CLU_1500932_0_0_10"/>
<name>E6XDU7_CELAD</name>
<protein>
    <recommendedName>
        <fullName evidence="3">Lipoprotein</fullName>
    </recommendedName>
</protein>
<sequence length="179" mass="20051">MTHYKITIITLLSTLLMTSCLSTEEKKIKAEEEGNAMVSIKSKLIKGAGDALKTDGKEALESASEGIGEAFKGLTTGYDKSINQAKVLSDSIFSKTFEIGRTEKIYSDTTNIKKVTVYLIANQSFDRKIKLKAYDQSKREIGRSTKKITIEEDDALFIDFEFDNRTPLLQADYFIISHN</sequence>